<evidence type="ECO:0000256" key="1">
    <source>
        <dbReference type="ARBA" id="ARBA00004141"/>
    </source>
</evidence>
<feature type="transmembrane region" description="Helical" evidence="6">
    <location>
        <begin position="191"/>
        <end position="212"/>
    </location>
</feature>
<dbReference type="InterPro" id="IPR001727">
    <property type="entry name" value="GDT1-like"/>
</dbReference>
<dbReference type="PANTHER" id="PTHR12608:SF1">
    <property type="entry name" value="TRANSMEMBRANE PROTEIN 165"/>
    <property type="match status" value="1"/>
</dbReference>
<dbReference type="Pfam" id="PF01169">
    <property type="entry name" value="GDT1"/>
    <property type="match status" value="2"/>
</dbReference>
<evidence type="ECO:0000256" key="3">
    <source>
        <dbReference type="ARBA" id="ARBA00022692"/>
    </source>
</evidence>
<feature type="transmembrane region" description="Helical" evidence="6">
    <location>
        <begin position="34"/>
        <end position="55"/>
    </location>
</feature>
<gene>
    <name evidence="7" type="ORF">M2280_003479</name>
</gene>
<protein>
    <recommendedName>
        <fullName evidence="6">GDT1 family protein</fullName>
    </recommendedName>
</protein>
<comment type="subcellular location">
    <subcellularLocation>
        <location evidence="1 6">Membrane</location>
        <topology evidence="1 6">Multi-pass membrane protein</topology>
    </subcellularLocation>
</comment>
<evidence type="ECO:0000256" key="5">
    <source>
        <dbReference type="ARBA" id="ARBA00023136"/>
    </source>
</evidence>
<dbReference type="EMBL" id="JARXVC010000009">
    <property type="protein sequence ID" value="MDH6282251.1"/>
    <property type="molecule type" value="Genomic_DNA"/>
</dbReference>
<dbReference type="Proteomes" id="UP001160334">
    <property type="component" value="Unassembled WGS sequence"/>
</dbReference>
<comment type="similarity">
    <text evidence="2 6">Belongs to the GDT1 family.</text>
</comment>
<reference evidence="7 8" key="1">
    <citation type="submission" date="2023-04" db="EMBL/GenBank/DDBJ databases">
        <title>Forest soil microbial communities from Buena Vista Peninsula, Colon Province, Panama.</title>
        <authorList>
            <person name="Bouskill N."/>
        </authorList>
    </citation>
    <scope>NUCLEOTIDE SEQUENCE [LARGE SCALE GENOMIC DNA]</scope>
    <source>
        <strain evidence="7 8">CFH S0262</strain>
    </source>
</reference>
<name>A0ABT6MD70_9NOCA</name>
<keyword evidence="4 6" id="KW-1133">Transmembrane helix</keyword>
<dbReference type="PANTHER" id="PTHR12608">
    <property type="entry name" value="TRANSMEMBRANE PROTEIN HTP-1 RELATED"/>
    <property type="match status" value="1"/>
</dbReference>
<keyword evidence="5 6" id="KW-0472">Membrane</keyword>
<feature type="transmembrane region" description="Helical" evidence="6">
    <location>
        <begin position="67"/>
        <end position="84"/>
    </location>
</feature>
<evidence type="ECO:0000256" key="6">
    <source>
        <dbReference type="RuleBase" id="RU365102"/>
    </source>
</evidence>
<accession>A0ABT6MD70</accession>
<feature type="transmembrane region" description="Helical" evidence="6">
    <location>
        <begin position="135"/>
        <end position="159"/>
    </location>
</feature>
<evidence type="ECO:0000256" key="4">
    <source>
        <dbReference type="ARBA" id="ARBA00022989"/>
    </source>
</evidence>
<feature type="transmembrane region" description="Helical" evidence="6">
    <location>
        <begin position="166"/>
        <end position="185"/>
    </location>
</feature>
<proteinExistence type="inferred from homology"/>
<evidence type="ECO:0000313" key="7">
    <source>
        <dbReference type="EMBL" id="MDH6282251.1"/>
    </source>
</evidence>
<keyword evidence="3 6" id="KW-0812">Transmembrane</keyword>
<keyword evidence="8" id="KW-1185">Reference proteome</keyword>
<sequence>MLAAILLSFGVIFVAELGDKSQLMAMTFALRYRWWVVIAGITVATTVVHLVSVGVGHFLGAALPTNAISIVGGIAFVIFGLWTLRGDSLTDEEEQKARKVTGSAFLAVASAFFLAELGDKTMLATVTLAADNDWVGVWIGSTIGMVAADALAIVVGALLGKHLPEAFVRIGAAVLFFGFGAWLVLEGVFPGSPAGPITAVAIVAASAAGAGVRRLTRGARRTPAAPEPVDAPPAS</sequence>
<evidence type="ECO:0000256" key="2">
    <source>
        <dbReference type="ARBA" id="ARBA00009190"/>
    </source>
</evidence>
<organism evidence="7 8">
    <name type="scientific">Prescottella agglutinans</name>
    <dbReference type="NCBI Taxonomy" id="1644129"/>
    <lineage>
        <taxon>Bacteria</taxon>
        <taxon>Bacillati</taxon>
        <taxon>Actinomycetota</taxon>
        <taxon>Actinomycetes</taxon>
        <taxon>Mycobacteriales</taxon>
        <taxon>Nocardiaceae</taxon>
        <taxon>Prescottella</taxon>
    </lineage>
</organism>
<evidence type="ECO:0000313" key="8">
    <source>
        <dbReference type="Proteomes" id="UP001160334"/>
    </source>
</evidence>
<comment type="caution">
    <text evidence="7">The sequence shown here is derived from an EMBL/GenBank/DDBJ whole genome shotgun (WGS) entry which is preliminary data.</text>
</comment>
<dbReference type="RefSeq" id="WP_280761563.1">
    <property type="nucleotide sequence ID" value="NZ_JARXVC010000009.1"/>
</dbReference>